<evidence type="ECO:0000256" key="1">
    <source>
        <dbReference type="ARBA" id="ARBA00022737"/>
    </source>
</evidence>
<dbReference type="RefSeq" id="XP_010780514.1">
    <property type="nucleotide sequence ID" value="XM_010782212.1"/>
</dbReference>
<sequence length="268" mass="30285">MSVEFAVLFHLSPSDRNRGERVEVARHAARNLQLSDETTQSLEASWELEDPLVKSYRVSYADLRGDHEEEFVMPLLSPGNLRVSEEWYNRFRVTWDPPQSPTTGYRIVYQPIYVPGPVLETVVGEDVNSKMLLNLLSGTEYSVQVTASYPTGQSEPLLVNSKTLFLGVSGLSTYQIRPISLCVQWQPLLQATLYRVSIQSTLNGQRQEVSLGAGSSRQCFYDLTPGSQYQISVHTQMQEMEGPAVSITDMTCPELNCRRKEEDYKSFS</sequence>
<reference evidence="4" key="1">
    <citation type="submission" date="2025-08" db="UniProtKB">
        <authorList>
            <consortium name="RefSeq"/>
        </authorList>
    </citation>
    <scope>IDENTIFICATION</scope>
    <source>
        <tissue evidence="4">Muscle</tissue>
    </source>
</reference>
<feature type="domain" description="Fibronectin type-III" evidence="2">
    <location>
        <begin position="77"/>
        <end position="167"/>
    </location>
</feature>
<evidence type="ECO:0000313" key="3">
    <source>
        <dbReference type="Proteomes" id="UP000504611"/>
    </source>
</evidence>
<protein>
    <submittedName>
        <fullName evidence="4">Collagen alpha-1(XIV) chain-like</fullName>
    </submittedName>
</protein>
<dbReference type="KEGG" id="ncc:104954993"/>
<dbReference type="PANTHER" id="PTHR46708">
    <property type="entry name" value="TENASCIN"/>
    <property type="match status" value="1"/>
</dbReference>
<dbReference type="AlphaFoldDB" id="A0A6I9NRQ2"/>
<dbReference type="CDD" id="cd00063">
    <property type="entry name" value="FN3"/>
    <property type="match status" value="2"/>
</dbReference>
<gene>
    <name evidence="4" type="primary">LOC104954993</name>
</gene>
<dbReference type="InterPro" id="IPR013783">
    <property type="entry name" value="Ig-like_fold"/>
</dbReference>
<dbReference type="Pfam" id="PF00041">
    <property type="entry name" value="fn3"/>
    <property type="match status" value="1"/>
</dbReference>
<dbReference type="Proteomes" id="UP000504611">
    <property type="component" value="Unplaced"/>
</dbReference>
<dbReference type="SMART" id="SM00060">
    <property type="entry name" value="FN3"/>
    <property type="match status" value="2"/>
</dbReference>
<dbReference type="InterPro" id="IPR036116">
    <property type="entry name" value="FN3_sf"/>
</dbReference>
<name>A0A6I9NRQ2_9TELE</name>
<dbReference type="SUPFAM" id="SSF49265">
    <property type="entry name" value="Fibronectin type III"/>
    <property type="match status" value="3"/>
</dbReference>
<dbReference type="InterPro" id="IPR003961">
    <property type="entry name" value="FN3_dom"/>
</dbReference>
<dbReference type="PANTHER" id="PTHR46708:SF11">
    <property type="entry name" value="RECEPTOR-TYPE TYROSINE-PROTEIN PHOSPHATASE ETA-LIKE"/>
    <property type="match status" value="1"/>
</dbReference>
<dbReference type="InterPro" id="IPR050991">
    <property type="entry name" value="ECM_Regulatory_Proteins"/>
</dbReference>
<dbReference type="Gene3D" id="2.60.40.10">
    <property type="entry name" value="Immunoglobulins"/>
    <property type="match status" value="2"/>
</dbReference>
<evidence type="ECO:0000313" key="4">
    <source>
        <dbReference type="RefSeq" id="XP_010780514.1"/>
    </source>
</evidence>
<evidence type="ECO:0000259" key="2">
    <source>
        <dbReference type="PROSITE" id="PS50853"/>
    </source>
</evidence>
<dbReference type="FunFam" id="2.60.40.10:FF:000444">
    <property type="entry name" value="Collagen alpha-1(XIV) chain isoform X2"/>
    <property type="match status" value="1"/>
</dbReference>
<proteinExistence type="predicted"/>
<keyword evidence="1" id="KW-0677">Repeat</keyword>
<organism evidence="3 4">
    <name type="scientific">Notothenia coriiceps</name>
    <name type="common">black rockcod</name>
    <dbReference type="NCBI Taxonomy" id="8208"/>
    <lineage>
        <taxon>Eukaryota</taxon>
        <taxon>Metazoa</taxon>
        <taxon>Chordata</taxon>
        <taxon>Craniata</taxon>
        <taxon>Vertebrata</taxon>
        <taxon>Euteleostomi</taxon>
        <taxon>Actinopterygii</taxon>
        <taxon>Neopterygii</taxon>
        <taxon>Teleostei</taxon>
        <taxon>Neoteleostei</taxon>
        <taxon>Acanthomorphata</taxon>
        <taxon>Eupercaria</taxon>
        <taxon>Perciformes</taxon>
        <taxon>Notothenioidei</taxon>
        <taxon>Nototheniidae</taxon>
        <taxon>Notothenia</taxon>
    </lineage>
</organism>
<keyword evidence="3" id="KW-1185">Reference proteome</keyword>
<accession>A0A6I9NRQ2</accession>
<dbReference type="PROSITE" id="PS50853">
    <property type="entry name" value="FN3"/>
    <property type="match status" value="1"/>
</dbReference>
<dbReference type="OrthoDB" id="8949427at2759"/>
<dbReference type="GeneID" id="104954993"/>